<dbReference type="eggNOG" id="KOG1996">
    <property type="taxonomic scope" value="Eukaryota"/>
</dbReference>
<dbReference type="Gene3D" id="3.30.70.330">
    <property type="match status" value="1"/>
</dbReference>
<dbReference type="InterPro" id="IPR040052">
    <property type="entry name" value="RBM17"/>
</dbReference>
<dbReference type="PROSITE" id="PS50102">
    <property type="entry name" value="RRM"/>
    <property type="match status" value="1"/>
</dbReference>
<evidence type="ECO:0000259" key="4">
    <source>
        <dbReference type="PROSITE" id="PS50174"/>
    </source>
</evidence>
<feature type="compositionally biased region" description="Gly residues" evidence="2">
    <location>
        <begin position="394"/>
        <end position="410"/>
    </location>
</feature>
<feature type="domain" description="G-patch" evidence="4">
    <location>
        <begin position="356"/>
        <end position="399"/>
    </location>
</feature>
<dbReference type="AlphaFoldDB" id="F0XM67"/>
<evidence type="ECO:0000259" key="3">
    <source>
        <dbReference type="PROSITE" id="PS50102"/>
    </source>
</evidence>
<dbReference type="SMART" id="SM00443">
    <property type="entry name" value="G_patch"/>
    <property type="match status" value="1"/>
</dbReference>
<evidence type="ECO:0000256" key="2">
    <source>
        <dbReference type="SAM" id="MobiDB-lite"/>
    </source>
</evidence>
<dbReference type="PANTHER" id="PTHR13288:SF8">
    <property type="entry name" value="SPLICING FACTOR 45"/>
    <property type="match status" value="1"/>
</dbReference>
<dbReference type="InterPro" id="IPR000504">
    <property type="entry name" value="RRM_dom"/>
</dbReference>
<dbReference type="GO" id="GO:0003723">
    <property type="term" value="F:RNA binding"/>
    <property type="evidence" value="ECO:0007669"/>
    <property type="project" value="UniProtKB-UniRule"/>
</dbReference>
<dbReference type="InParanoid" id="F0XM67"/>
<protein>
    <submittedName>
        <fullName evidence="5">G-patch DNA repair protein</fullName>
    </submittedName>
</protein>
<feature type="region of interest" description="Disordered" evidence="2">
    <location>
        <begin position="393"/>
        <end position="430"/>
    </location>
</feature>
<dbReference type="RefSeq" id="XP_014170751.1">
    <property type="nucleotide sequence ID" value="XM_014315276.1"/>
</dbReference>
<keyword evidence="1" id="KW-0694">RNA-binding</keyword>
<feature type="compositionally biased region" description="Low complexity" evidence="2">
    <location>
        <begin position="241"/>
        <end position="259"/>
    </location>
</feature>
<dbReference type="SUPFAM" id="SSF54928">
    <property type="entry name" value="RNA-binding domain, RBD"/>
    <property type="match status" value="1"/>
</dbReference>
<dbReference type="GO" id="GO:0045292">
    <property type="term" value="P:mRNA cis splicing, via spliceosome"/>
    <property type="evidence" value="ECO:0007669"/>
    <property type="project" value="InterPro"/>
</dbReference>
<feature type="compositionally biased region" description="Pro residues" evidence="2">
    <location>
        <begin position="260"/>
        <end position="280"/>
    </location>
</feature>
<dbReference type="InterPro" id="IPR000467">
    <property type="entry name" value="G_patch_dom"/>
</dbReference>
<feature type="region of interest" description="Disordered" evidence="2">
    <location>
        <begin position="49"/>
        <end position="155"/>
    </location>
</feature>
<dbReference type="InterPro" id="IPR035979">
    <property type="entry name" value="RBD_domain_sf"/>
</dbReference>
<evidence type="ECO:0000256" key="1">
    <source>
        <dbReference type="PROSITE-ProRule" id="PRU00176"/>
    </source>
</evidence>
<sequence length="527" mass="55927">MAAPPPPPPRGTMSLYAELLGGPAAEPVAAAPASDAAVKPSAAKIPALRFQPIIRRPQQKPKATGHRLKSLPVPLSAVPATTTKTTSVTHTARPTLADWAAGADDDEYDNDHYDDTNDNGGPRPLRGGRKRKKKRPDEKQQQPHRRLGYGDIDWDELYDPARPTNLEAYLHSDECVSAVRDWKAVLYAHRRRLRRQNDDDDDDDNNSDSSDSHDNHQFNSAFAPPAAFAPPPSLTTGSGYPAPTADEAAAAHPTLSHPQPSTPLPPPQSLPPPPPPPPSDPAVLETTATPATAVPTLADGLIISRAPVRFNTTTTTTNGIKGPDNDDDDNTYEPPPASADDDEGGPSSFSSARPGQAGFAARLMAKYGWTKGSGLGADGGGILNPLRHKKVGGATSGRGRIVGGGRGSRGGRVEARGGESTELQSHVTSSSPSTVVVLRNMVEGMPDLAAEIADGQLVQEIGEECGEQYGRIERVYIDVPSKLVFIQFTDAVSALRAVTALDGRIFNGNAIAPSFYNADKFDRGIYE</sequence>
<dbReference type="InterPro" id="IPR012677">
    <property type="entry name" value="Nucleotide-bd_a/b_plait_sf"/>
</dbReference>
<feature type="region of interest" description="Disordered" evidence="2">
    <location>
        <begin position="313"/>
        <end position="354"/>
    </location>
</feature>
<proteinExistence type="predicted"/>
<dbReference type="STRING" id="655863.F0XM67"/>
<gene>
    <name evidence="5" type="ORF">CMQ_6211</name>
</gene>
<reference evidence="5 6" key="1">
    <citation type="journal article" date="2011" name="Proc. Natl. Acad. Sci. U.S.A.">
        <title>Genome and transcriptome analyses of the mountain pine beetle-fungal symbiont Grosmannia clavigera, a lodgepole pine pathogen.</title>
        <authorList>
            <person name="DiGuistini S."/>
            <person name="Wang Y."/>
            <person name="Liao N.Y."/>
            <person name="Taylor G."/>
            <person name="Tanguay P."/>
            <person name="Feau N."/>
            <person name="Henrissat B."/>
            <person name="Chan S.K."/>
            <person name="Hesse-Orce U."/>
            <person name="Alamouti S.M."/>
            <person name="Tsui C.K.M."/>
            <person name="Docking R.T."/>
            <person name="Levasseur A."/>
            <person name="Haridas S."/>
            <person name="Robertson G."/>
            <person name="Birol I."/>
            <person name="Holt R.A."/>
            <person name="Marra M.A."/>
            <person name="Hamelin R.C."/>
            <person name="Hirst M."/>
            <person name="Jones S.J.M."/>
            <person name="Bohlmann J."/>
            <person name="Breuil C."/>
        </authorList>
    </citation>
    <scope>NUCLEOTIDE SEQUENCE [LARGE SCALE GENOMIC DNA]</scope>
    <source>
        <strain evidence="6">kw1407 / UAMH 11150</strain>
    </source>
</reference>
<dbReference type="PANTHER" id="PTHR13288">
    <property type="entry name" value="SPLICING FACTOR 45 SPF45"/>
    <property type="match status" value="1"/>
</dbReference>
<dbReference type="HOGENOM" id="CLU_025002_1_0_1"/>
<keyword evidence="6" id="KW-1185">Reference proteome</keyword>
<dbReference type="PROSITE" id="PS50174">
    <property type="entry name" value="G_PATCH"/>
    <property type="match status" value="1"/>
</dbReference>
<feature type="domain" description="RRM" evidence="3">
    <location>
        <begin position="438"/>
        <end position="518"/>
    </location>
</feature>
<dbReference type="OrthoDB" id="5411533at2759"/>
<feature type="compositionally biased region" description="Low complexity" evidence="2">
    <location>
        <begin position="81"/>
        <end position="91"/>
    </location>
</feature>
<dbReference type="GO" id="GO:0071011">
    <property type="term" value="C:precatalytic spliceosome"/>
    <property type="evidence" value="ECO:0007669"/>
    <property type="project" value="TreeGrafter"/>
</dbReference>
<dbReference type="GeneID" id="25979620"/>
<organism evidence="6">
    <name type="scientific">Grosmannia clavigera (strain kw1407 / UAMH 11150)</name>
    <name type="common">Blue stain fungus</name>
    <name type="synonym">Graphiocladiella clavigera</name>
    <dbReference type="NCBI Taxonomy" id="655863"/>
    <lineage>
        <taxon>Eukaryota</taxon>
        <taxon>Fungi</taxon>
        <taxon>Dikarya</taxon>
        <taxon>Ascomycota</taxon>
        <taxon>Pezizomycotina</taxon>
        <taxon>Sordariomycetes</taxon>
        <taxon>Sordariomycetidae</taxon>
        <taxon>Ophiostomatales</taxon>
        <taxon>Ophiostomataceae</taxon>
        <taxon>Leptographium</taxon>
    </lineage>
</organism>
<feature type="compositionally biased region" description="Basic residues" evidence="2">
    <location>
        <begin position="57"/>
        <end position="69"/>
    </location>
</feature>
<accession>F0XM67</accession>
<dbReference type="Proteomes" id="UP000007796">
    <property type="component" value="Unassembled WGS sequence"/>
</dbReference>
<feature type="region of interest" description="Disordered" evidence="2">
    <location>
        <begin position="196"/>
        <end position="285"/>
    </location>
</feature>
<dbReference type="Pfam" id="PF01585">
    <property type="entry name" value="G-patch"/>
    <property type="match status" value="1"/>
</dbReference>
<evidence type="ECO:0000313" key="5">
    <source>
        <dbReference type="EMBL" id="EFX01269.1"/>
    </source>
</evidence>
<name>F0XM67_GROCL</name>
<dbReference type="EMBL" id="GL629794">
    <property type="protein sequence ID" value="EFX01269.1"/>
    <property type="molecule type" value="Genomic_DNA"/>
</dbReference>
<evidence type="ECO:0000313" key="6">
    <source>
        <dbReference type="Proteomes" id="UP000007796"/>
    </source>
</evidence>